<keyword evidence="3" id="KW-1185">Reference proteome</keyword>
<evidence type="ECO:0000313" key="3">
    <source>
        <dbReference type="Proteomes" id="UP000291116"/>
    </source>
</evidence>
<organism evidence="2 3">
    <name type="scientific">Pseudo-nitzschia multistriata</name>
    <dbReference type="NCBI Taxonomy" id="183589"/>
    <lineage>
        <taxon>Eukaryota</taxon>
        <taxon>Sar</taxon>
        <taxon>Stramenopiles</taxon>
        <taxon>Ochrophyta</taxon>
        <taxon>Bacillariophyta</taxon>
        <taxon>Bacillariophyceae</taxon>
        <taxon>Bacillariophycidae</taxon>
        <taxon>Bacillariales</taxon>
        <taxon>Bacillariaceae</taxon>
        <taxon>Pseudo-nitzschia</taxon>
    </lineage>
</organism>
<accession>A0A448Z4D7</accession>
<reference evidence="2 3" key="1">
    <citation type="submission" date="2019-01" db="EMBL/GenBank/DDBJ databases">
        <authorList>
            <person name="Ferrante I. M."/>
        </authorList>
    </citation>
    <scope>NUCLEOTIDE SEQUENCE [LARGE SCALE GENOMIC DNA]</scope>
    <source>
        <strain evidence="2 3">B856</strain>
    </source>
</reference>
<evidence type="ECO:0000313" key="2">
    <source>
        <dbReference type="EMBL" id="VEU36936.1"/>
    </source>
</evidence>
<sequence length="186" mass="20489">MKFSIAASALSTLILPFMVLAEPSCTPCPEPYANLMFWELSSDAVVNAEYLGFTSEAWNAGMETYATMLEWDDLEDYQISAANHLFGCTSESEWNCEIEEAEMSPTVDPPTAGNCIDMYRFVEYGLLPGEVKEAARELAYTADAWNAGLDTFKTSLYDWDDLNSDEQAAAHVLGCPLDGGDWDGSL</sequence>
<evidence type="ECO:0000256" key="1">
    <source>
        <dbReference type="SAM" id="SignalP"/>
    </source>
</evidence>
<gene>
    <name evidence="2" type="ORF">PSNMU_V1.4_AUG-EV-PASAV3_0037120</name>
</gene>
<name>A0A448Z4D7_9STRA</name>
<keyword evidence="1" id="KW-0732">Signal</keyword>
<protein>
    <submittedName>
        <fullName evidence="2">Uncharacterized protein</fullName>
    </submittedName>
</protein>
<proteinExistence type="predicted"/>
<feature type="signal peptide" evidence="1">
    <location>
        <begin position="1"/>
        <end position="21"/>
    </location>
</feature>
<dbReference type="AlphaFoldDB" id="A0A448Z4D7"/>
<feature type="chain" id="PRO_5019426398" evidence="1">
    <location>
        <begin position="22"/>
        <end position="186"/>
    </location>
</feature>
<dbReference type="EMBL" id="CAACVS010000110">
    <property type="protein sequence ID" value="VEU36936.1"/>
    <property type="molecule type" value="Genomic_DNA"/>
</dbReference>
<dbReference type="Proteomes" id="UP000291116">
    <property type="component" value="Unassembled WGS sequence"/>
</dbReference>